<dbReference type="KEGG" id="tcl:Tchl_1908"/>
<reference evidence="1 2" key="1">
    <citation type="submission" date="2016-12" db="EMBL/GenBank/DDBJ databases">
        <title>Complete genome sequence of Thauera chlorobenzoica, a Betaproteobacterium degrading haloaromatics anaerobically to CO2 and halides.</title>
        <authorList>
            <person name="Goris T."/>
            <person name="Mergelsberg M."/>
            <person name="Boll M."/>
        </authorList>
    </citation>
    <scope>NUCLEOTIDE SEQUENCE [LARGE SCALE GENOMIC DNA]</scope>
    <source>
        <strain evidence="1 2">3CB1</strain>
    </source>
</reference>
<protein>
    <submittedName>
        <fullName evidence="1">Hydantoinase B IaaE</fullName>
        <ecNumber evidence="1">3.5.2.14</ecNumber>
    </submittedName>
</protein>
<dbReference type="EMBL" id="CP018839">
    <property type="protein sequence ID" value="APR04755.1"/>
    <property type="molecule type" value="Genomic_DNA"/>
</dbReference>
<evidence type="ECO:0000313" key="2">
    <source>
        <dbReference type="Proteomes" id="UP000185739"/>
    </source>
</evidence>
<dbReference type="GO" id="GO:0005829">
    <property type="term" value="C:cytosol"/>
    <property type="evidence" value="ECO:0007669"/>
    <property type="project" value="TreeGrafter"/>
</dbReference>
<dbReference type="OrthoDB" id="8612863at2"/>
<dbReference type="Proteomes" id="UP000185739">
    <property type="component" value="Chromosome"/>
</dbReference>
<dbReference type="RefSeq" id="WP_075148189.1">
    <property type="nucleotide sequence ID" value="NZ_CP018839.1"/>
</dbReference>
<dbReference type="AlphaFoldDB" id="A0A1H5XA66"/>
<proteinExistence type="predicted"/>
<name>A0A1H5XA66_9RHOO</name>
<sequence>MSTPEQRAAIDPILLSVYARTFKSITDEMSISMEQTTRSPILCEAKDYVTGLYDGDGNMLEQTENLPILAFSLAPVCKYIKDYFGDDLHPGDVIFHNDVFSLGNQNNDVAVFKPIFFEGRLVAWTAVKGHQADIGGNVRGGYNPNAVEVWQEALRIPPVKVVEKGKLRKDVWNLIFANIRLDIVQHDMKAEMGACTVGERRLLELLGKYGVASYEAHKSALFDATRRMMEAEIAKIPNGRYSGEGYVYYDGRHEGSKFTIRVDIEVADRSIRFDYSRTDPQTNGFVNGTFTSSASATILTLLQMVNPDIPHNEGMVQPIEIVIPEGTLLNASYPKATTFGNHLCPPNADAIQRALAPVMPDRVTAGWNNLLCSLTTGIDPKNNEAYVDIGFMGLKGGSGAMRGTDGYDHIGMIDASGGVLDQDYEMFEQQTPHRLIRHELLTDSAGAGQWRGGLGVETIFEIGSDDTQLVTFGDGDFEPAFGLFGGGEGGLNFIRLHYPDGTVVVPKNKDLITGVPKGTIYHQVASGGGGYGDPKRRSRKALAEEVRNGVISAAAARTLYGYEPEQAA</sequence>
<keyword evidence="2" id="KW-1185">Reference proteome</keyword>
<organism evidence="1 2">
    <name type="scientific">Thauera chlorobenzoica</name>
    <dbReference type="NCBI Taxonomy" id="96773"/>
    <lineage>
        <taxon>Bacteria</taxon>
        <taxon>Pseudomonadati</taxon>
        <taxon>Pseudomonadota</taxon>
        <taxon>Betaproteobacteria</taxon>
        <taxon>Rhodocyclales</taxon>
        <taxon>Zoogloeaceae</taxon>
        <taxon>Thauera</taxon>
    </lineage>
</organism>
<dbReference type="InterPro" id="IPR003692">
    <property type="entry name" value="Hydantoinase_B"/>
</dbReference>
<accession>A0A1H5XA66</accession>
<dbReference type="EC" id="3.5.2.14" evidence="1"/>
<dbReference type="GO" id="GO:0006749">
    <property type="term" value="P:glutathione metabolic process"/>
    <property type="evidence" value="ECO:0007669"/>
    <property type="project" value="TreeGrafter"/>
</dbReference>
<dbReference type="GO" id="GO:0047423">
    <property type="term" value="F:N-methylhydantoinase (ATP-hydrolyzing) activity"/>
    <property type="evidence" value="ECO:0007669"/>
    <property type="project" value="UniProtKB-EC"/>
</dbReference>
<dbReference type="STRING" id="96773.Tchl_1908"/>
<gene>
    <name evidence="1" type="ORF">Tchl_1908</name>
</gene>
<keyword evidence="1" id="KW-0378">Hydrolase</keyword>
<dbReference type="Pfam" id="PF02538">
    <property type="entry name" value="Hydantoinase_B"/>
    <property type="match status" value="1"/>
</dbReference>
<evidence type="ECO:0000313" key="1">
    <source>
        <dbReference type="EMBL" id="APR04755.1"/>
    </source>
</evidence>
<dbReference type="GO" id="GO:0017168">
    <property type="term" value="F:5-oxoprolinase (ATP-hydrolyzing) activity"/>
    <property type="evidence" value="ECO:0007669"/>
    <property type="project" value="TreeGrafter"/>
</dbReference>
<dbReference type="PANTHER" id="PTHR11365:SF23">
    <property type="entry name" value="HYPOTHETICAL 5-OXOPROLINASE (EUROFUNG)-RELATED"/>
    <property type="match status" value="1"/>
</dbReference>
<dbReference type="PANTHER" id="PTHR11365">
    <property type="entry name" value="5-OXOPROLINASE RELATED"/>
    <property type="match status" value="1"/>
</dbReference>
<dbReference type="InterPro" id="IPR045079">
    <property type="entry name" value="Oxoprolinase-like"/>
</dbReference>